<dbReference type="AlphaFoldDB" id="A0A2Z7C4D7"/>
<keyword evidence="2" id="KW-1185">Reference proteome</keyword>
<reference evidence="1 2" key="1">
    <citation type="journal article" date="2015" name="Proc. Natl. Acad. Sci. U.S.A.">
        <title>The resurrection genome of Boea hygrometrica: A blueprint for survival of dehydration.</title>
        <authorList>
            <person name="Xiao L."/>
            <person name="Yang G."/>
            <person name="Zhang L."/>
            <person name="Yang X."/>
            <person name="Zhao S."/>
            <person name="Ji Z."/>
            <person name="Zhou Q."/>
            <person name="Hu M."/>
            <person name="Wang Y."/>
            <person name="Chen M."/>
            <person name="Xu Y."/>
            <person name="Jin H."/>
            <person name="Xiao X."/>
            <person name="Hu G."/>
            <person name="Bao F."/>
            <person name="Hu Y."/>
            <person name="Wan P."/>
            <person name="Li L."/>
            <person name="Deng X."/>
            <person name="Kuang T."/>
            <person name="Xiang C."/>
            <person name="Zhu J.K."/>
            <person name="Oliver M.J."/>
            <person name="He Y."/>
        </authorList>
    </citation>
    <scope>NUCLEOTIDE SEQUENCE [LARGE SCALE GENOMIC DNA]</scope>
    <source>
        <strain evidence="2">cv. XS01</strain>
    </source>
</reference>
<sequence>MPGTPLVSTPKAQTDGKVEGKWTALRGRNLGLCVSFSEKIVYVCGYSGGMLGRFGHLKLLSLPHFKLSN</sequence>
<proteinExistence type="predicted"/>
<dbReference type="Proteomes" id="UP000250235">
    <property type="component" value="Unassembled WGS sequence"/>
</dbReference>
<gene>
    <name evidence="1" type="ORF">F511_12603</name>
</gene>
<protein>
    <submittedName>
        <fullName evidence="1">Uncharacterized protein</fullName>
    </submittedName>
</protein>
<evidence type="ECO:0000313" key="1">
    <source>
        <dbReference type="EMBL" id="KZV41577.1"/>
    </source>
</evidence>
<dbReference type="EMBL" id="KQ999418">
    <property type="protein sequence ID" value="KZV41577.1"/>
    <property type="molecule type" value="Genomic_DNA"/>
</dbReference>
<accession>A0A2Z7C4D7</accession>
<name>A0A2Z7C4D7_9LAMI</name>
<organism evidence="1 2">
    <name type="scientific">Dorcoceras hygrometricum</name>
    <dbReference type="NCBI Taxonomy" id="472368"/>
    <lineage>
        <taxon>Eukaryota</taxon>
        <taxon>Viridiplantae</taxon>
        <taxon>Streptophyta</taxon>
        <taxon>Embryophyta</taxon>
        <taxon>Tracheophyta</taxon>
        <taxon>Spermatophyta</taxon>
        <taxon>Magnoliopsida</taxon>
        <taxon>eudicotyledons</taxon>
        <taxon>Gunneridae</taxon>
        <taxon>Pentapetalae</taxon>
        <taxon>asterids</taxon>
        <taxon>lamiids</taxon>
        <taxon>Lamiales</taxon>
        <taxon>Gesneriaceae</taxon>
        <taxon>Didymocarpoideae</taxon>
        <taxon>Trichosporeae</taxon>
        <taxon>Loxocarpinae</taxon>
        <taxon>Dorcoceras</taxon>
    </lineage>
</organism>
<evidence type="ECO:0000313" key="2">
    <source>
        <dbReference type="Proteomes" id="UP000250235"/>
    </source>
</evidence>